<evidence type="ECO:0000256" key="4">
    <source>
        <dbReference type="ARBA" id="ARBA00022842"/>
    </source>
</evidence>
<dbReference type="PANTHER" id="PTHR40029:SF2">
    <property type="entry name" value="HEPTAPRENYLGLYCERYL PHOSPHATE SYNTHASE"/>
    <property type="match status" value="1"/>
</dbReference>
<keyword evidence="2 9" id="KW-0808">Transferase</keyword>
<comment type="cofactor">
    <cofactor evidence="9">
        <name>Mg(2+)</name>
        <dbReference type="ChEBI" id="CHEBI:18420"/>
    </cofactor>
</comment>
<dbReference type="GO" id="GO:0046474">
    <property type="term" value="P:glycerophospholipid biosynthetic process"/>
    <property type="evidence" value="ECO:0007669"/>
    <property type="project" value="UniProtKB-UniRule"/>
</dbReference>
<reference evidence="11" key="1">
    <citation type="submission" date="2021-05" db="EMBL/GenBank/DDBJ databases">
        <title>Genomic insights into ecological role and evolution of a novel Thermoplasmata order Candidatus Sysuiplasmatales.</title>
        <authorList>
            <person name="Yuan Y."/>
        </authorList>
    </citation>
    <scope>NUCLEOTIDE SEQUENCE</scope>
    <source>
        <strain evidence="11">TUT19-bin139</strain>
        <strain evidence="10">YP2-bin.285</strain>
    </source>
</reference>
<dbReference type="GO" id="GO:0000287">
    <property type="term" value="F:magnesium ion binding"/>
    <property type="evidence" value="ECO:0007669"/>
    <property type="project" value="UniProtKB-UniRule"/>
</dbReference>
<dbReference type="Pfam" id="PF01884">
    <property type="entry name" value="PcrB"/>
    <property type="match status" value="1"/>
</dbReference>
<evidence type="ECO:0000256" key="6">
    <source>
        <dbReference type="ARBA" id="ARBA00023209"/>
    </source>
</evidence>
<evidence type="ECO:0000256" key="7">
    <source>
        <dbReference type="ARBA" id="ARBA00023264"/>
    </source>
</evidence>
<keyword evidence="5 9" id="KW-0443">Lipid metabolism</keyword>
<dbReference type="NCBIfam" id="TIGR01769">
    <property type="entry name" value="GGGP"/>
    <property type="match status" value="1"/>
</dbReference>
<dbReference type="InterPro" id="IPR008205">
    <property type="entry name" value="GGGP_HepGP_synthase"/>
</dbReference>
<dbReference type="NCBIfam" id="NF003198">
    <property type="entry name" value="PRK04169.1-2"/>
    <property type="match status" value="1"/>
</dbReference>
<feature type="binding site" evidence="9">
    <location>
        <begin position="202"/>
        <end position="203"/>
    </location>
    <ligand>
        <name>sn-glycerol 1-phosphate</name>
        <dbReference type="ChEBI" id="CHEBI:57685"/>
    </ligand>
</feature>
<evidence type="ECO:0000256" key="8">
    <source>
        <dbReference type="ARBA" id="ARBA00047288"/>
    </source>
</evidence>
<keyword evidence="3 9" id="KW-0479">Metal-binding</keyword>
<comment type="caution">
    <text evidence="11">The sequence shown here is derived from an EMBL/GenBank/DDBJ whole genome shotgun (WGS) entry which is preliminary data.</text>
</comment>
<dbReference type="InterPro" id="IPR039074">
    <property type="entry name" value="GGGP/HepGP_synthase_I"/>
</dbReference>
<evidence type="ECO:0000256" key="2">
    <source>
        <dbReference type="ARBA" id="ARBA00022679"/>
    </source>
</evidence>
<comment type="function">
    <text evidence="9">Prenyltransferase that catalyzes the transfer of the geranylgeranyl moiety of geranylgeranyl diphosphate (GGPP) to the C3 hydroxyl of sn-glycerol-1-phosphate (G1P). This reaction is the first ether-bond-formation step in the biosynthesis of archaeal membrane lipids.</text>
</comment>
<sequence>MGKVTDYIYSELRKGPMHMTLIDPDKQKPEVAGEIAYEAFRFGTSAIMVGGSTGVERKSLEETLRSIKSKVTVPLISFPSGVSGVSPLFDALYFLSMLNSRSPRHITGEQAAGAPVVKSFGIEPIGMGYIIVEPGMKVGEVGEAEPIRRSDLARAAGYALAAEYFGMKLVYLEAGSGSPVHVPSEMVRAVKKEITIPLLVGGGIRSEKAAREVAEAGADIVVTGTVVERKDGISQLKDIISAVRDGR</sequence>
<dbReference type="SUPFAM" id="SSF51395">
    <property type="entry name" value="FMN-linked oxidoreductases"/>
    <property type="match status" value="1"/>
</dbReference>
<dbReference type="CDD" id="cd02812">
    <property type="entry name" value="PcrB_like"/>
    <property type="match status" value="1"/>
</dbReference>
<evidence type="ECO:0000313" key="11">
    <source>
        <dbReference type="EMBL" id="MBX8643389.1"/>
    </source>
</evidence>
<dbReference type="InterPro" id="IPR038597">
    <property type="entry name" value="GGGP/HepGP_synthase_sf"/>
</dbReference>
<dbReference type="HAMAP" id="MF_00112">
    <property type="entry name" value="GGGP_HepGP_synthase"/>
    <property type="match status" value="1"/>
</dbReference>
<keyword evidence="7 9" id="KW-1208">Phospholipid metabolism</keyword>
<dbReference type="GO" id="GO:0120536">
    <property type="term" value="F:heptaprenylglyceryl phosphate synthase activity"/>
    <property type="evidence" value="ECO:0007669"/>
    <property type="project" value="UniProtKB-ARBA"/>
</dbReference>
<dbReference type="NCBIfam" id="TIGR01768">
    <property type="entry name" value="GGGP-family"/>
    <property type="match status" value="1"/>
</dbReference>
<comment type="caution">
    <text evidence="9">Lacks conserved residue(s) required for the propagation of feature annotation.</text>
</comment>
<dbReference type="Proteomes" id="UP000716004">
    <property type="component" value="Unassembled WGS sequence"/>
</dbReference>
<protein>
    <recommendedName>
        <fullName evidence="9">Geranylgeranylglyceryl phosphate synthase</fullName>
        <shortName evidence="9">GGGP synthase</shortName>
        <shortName evidence="9">GGGPS</shortName>
        <ecNumber evidence="9">2.5.1.41</ecNumber>
    </recommendedName>
    <alternativeName>
        <fullName evidence="9">(S)-3-O-geranylgeranylglyceryl phosphate synthase</fullName>
    </alternativeName>
    <alternativeName>
        <fullName evidence="9">Phosphoglycerol geranylgeranyltransferase</fullName>
    </alternativeName>
</protein>
<keyword evidence="9" id="KW-0963">Cytoplasm</keyword>
<evidence type="ECO:0000256" key="9">
    <source>
        <dbReference type="HAMAP-Rule" id="MF_00112"/>
    </source>
</evidence>
<comment type="similarity">
    <text evidence="9">Belongs to the GGGP/HepGP synthase family. Group II subfamily.</text>
</comment>
<feature type="binding site" evidence="9">
    <location>
        <position position="23"/>
    </location>
    <ligand>
        <name>Mg(2+)</name>
        <dbReference type="ChEBI" id="CHEBI:18420"/>
    </ligand>
</feature>
<gene>
    <name evidence="10" type="ORF">J9259_06175</name>
    <name evidence="11" type="ORF">KIY12_01480</name>
</gene>
<dbReference type="UniPathway" id="UPA00940"/>
<dbReference type="Proteomes" id="UP000750197">
    <property type="component" value="Unassembled WGS sequence"/>
</dbReference>
<feature type="binding site" evidence="9">
    <location>
        <begin position="224"/>
        <end position="225"/>
    </location>
    <ligand>
        <name>sn-glycerol 1-phosphate</name>
        <dbReference type="ChEBI" id="CHEBI:57685"/>
    </ligand>
</feature>
<comment type="pathway">
    <text evidence="9">Membrane lipid metabolism; glycerophospholipid metabolism.</text>
</comment>
<dbReference type="Gene3D" id="3.20.20.390">
    <property type="entry name" value="FMN-linked oxidoreductases"/>
    <property type="match status" value="1"/>
</dbReference>
<keyword evidence="6 9" id="KW-0594">Phospholipid biosynthesis</keyword>
<feature type="binding site" evidence="9">
    <location>
        <begin position="171"/>
        <end position="177"/>
    </location>
    <ligand>
        <name>sn-glycerol 1-phosphate</name>
        <dbReference type="ChEBI" id="CHEBI:57685"/>
    </ligand>
</feature>
<organism evidence="11 12">
    <name type="scientific">Candidatus Sysuiplasma superficiale</name>
    <dbReference type="NCBI Taxonomy" id="2823368"/>
    <lineage>
        <taxon>Archaea</taxon>
        <taxon>Methanobacteriati</taxon>
        <taxon>Thermoplasmatota</taxon>
        <taxon>Thermoplasmata</taxon>
        <taxon>Candidatus Sysuiplasmatales</taxon>
        <taxon>Candidatus Sysuiplasmataceae</taxon>
        <taxon>Candidatus Sysuiplasma</taxon>
    </lineage>
</organism>
<dbReference type="InterPro" id="IPR010946">
    <property type="entry name" value="GGGP_synth"/>
</dbReference>
<evidence type="ECO:0000256" key="3">
    <source>
        <dbReference type="ARBA" id="ARBA00022723"/>
    </source>
</evidence>
<name>A0A8J8CC76_9ARCH</name>
<proteinExistence type="inferred from homology"/>
<dbReference type="AlphaFoldDB" id="A0A8J8CC76"/>
<dbReference type="GO" id="GO:0005737">
    <property type="term" value="C:cytoplasm"/>
    <property type="evidence" value="ECO:0007669"/>
    <property type="project" value="UniProtKB-SubCell"/>
</dbReference>
<dbReference type="GO" id="GO:0047294">
    <property type="term" value="F:phosphoglycerol geranylgeranyltransferase activity"/>
    <property type="evidence" value="ECO:0007669"/>
    <property type="project" value="UniProtKB-UniRule"/>
</dbReference>
<evidence type="ECO:0000313" key="10">
    <source>
        <dbReference type="EMBL" id="MBX8632086.1"/>
    </source>
</evidence>
<dbReference type="EC" id="2.5.1.41" evidence="9"/>
<dbReference type="FunFam" id="3.20.20.390:FF:000001">
    <property type="entry name" value="Heptaprenylglyceryl phosphate synthase"/>
    <property type="match status" value="1"/>
</dbReference>
<evidence type="ECO:0000256" key="5">
    <source>
        <dbReference type="ARBA" id="ARBA00023098"/>
    </source>
</evidence>
<comment type="subcellular location">
    <subcellularLocation>
        <location evidence="9">Cytoplasm</location>
    </subcellularLocation>
</comment>
<keyword evidence="1 9" id="KW-0444">Lipid biosynthesis</keyword>
<feature type="binding site" evidence="9">
    <location>
        <position position="52"/>
    </location>
    <ligand>
        <name>Mg(2+)</name>
        <dbReference type="ChEBI" id="CHEBI:18420"/>
    </ligand>
</feature>
<dbReference type="EMBL" id="JAGVSJ010000014">
    <property type="protein sequence ID" value="MBX8632086.1"/>
    <property type="molecule type" value="Genomic_DNA"/>
</dbReference>
<comment type="catalytic activity">
    <reaction evidence="8 9">
        <text>sn-glycerol 1-phosphate + (2E,6E,10E)-geranylgeranyl diphosphate = sn-3-O-(geranylgeranyl)glycerol 1-phosphate + diphosphate</text>
        <dbReference type="Rhea" id="RHEA:23404"/>
        <dbReference type="ChEBI" id="CHEBI:33019"/>
        <dbReference type="ChEBI" id="CHEBI:57677"/>
        <dbReference type="ChEBI" id="CHEBI:57685"/>
        <dbReference type="ChEBI" id="CHEBI:58756"/>
        <dbReference type="EC" id="2.5.1.41"/>
    </reaction>
</comment>
<evidence type="ECO:0000256" key="1">
    <source>
        <dbReference type="ARBA" id="ARBA00022516"/>
    </source>
</evidence>
<dbReference type="EMBL" id="JAHEAC010000006">
    <property type="protein sequence ID" value="MBX8643389.1"/>
    <property type="molecule type" value="Genomic_DNA"/>
</dbReference>
<accession>A0A8J8CC76</accession>
<dbReference type="PANTHER" id="PTHR40029">
    <property type="match status" value="1"/>
</dbReference>
<keyword evidence="4 9" id="KW-0460">Magnesium</keyword>
<evidence type="ECO:0000313" key="12">
    <source>
        <dbReference type="Proteomes" id="UP000750197"/>
    </source>
</evidence>